<organism evidence="1 2">
    <name type="scientific">Salix brachista</name>
    <dbReference type="NCBI Taxonomy" id="2182728"/>
    <lineage>
        <taxon>Eukaryota</taxon>
        <taxon>Viridiplantae</taxon>
        <taxon>Streptophyta</taxon>
        <taxon>Embryophyta</taxon>
        <taxon>Tracheophyta</taxon>
        <taxon>Spermatophyta</taxon>
        <taxon>Magnoliopsida</taxon>
        <taxon>eudicotyledons</taxon>
        <taxon>Gunneridae</taxon>
        <taxon>Pentapetalae</taxon>
        <taxon>rosids</taxon>
        <taxon>fabids</taxon>
        <taxon>Malpighiales</taxon>
        <taxon>Salicaceae</taxon>
        <taxon>Saliceae</taxon>
        <taxon>Salix</taxon>
    </lineage>
</organism>
<evidence type="ECO:0000313" key="2">
    <source>
        <dbReference type="Proteomes" id="UP000326939"/>
    </source>
</evidence>
<accession>A0A5N5M1N8</accession>
<dbReference type="AlphaFoldDB" id="A0A5N5M1N8"/>
<dbReference type="EMBL" id="VDCV01000007">
    <property type="protein sequence ID" value="KAB5548123.1"/>
    <property type="molecule type" value="Genomic_DNA"/>
</dbReference>
<evidence type="ECO:0000313" key="1">
    <source>
        <dbReference type="EMBL" id="KAB5548123.1"/>
    </source>
</evidence>
<sequence>MGFGVDGLQGDKDNGGEEVVNHREDDAIYKRGAMHIGVGKVENISVISLPCKHMDQNLQDASQVMLPYGPFHSIEHLNYSKLFDADYRHGSCMEIYFMTVRSRAYSSQHHLGIS</sequence>
<protein>
    <submittedName>
        <fullName evidence="1">Uncharacterized protein</fullName>
    </submittedName>
</protein>
<proteinExistence type="predicted"/>
<name>A0A5N5M1N8_9ROSI</name>
<gene>
    <name evidence="1" type="ORF">DKX38_011529</name>
</gene>
<comment type="caution">
    <text evidence="1">The sequence shown here is derived from an EMBL/GenBank/DDBJ whole genome shotgun (WGS) entry which is preliminary data.</text>
</comment>
<reference evidence="2" key="1">
    <citation type="journal article" date="2019" name="Gigascience">
        <title>De novo genome assembly of the endangered Acer yangbiense, a plant species with extremely small populations endemic to Yunnan Province, China.</title>
        <authorList>
            <person name="Yang J."/>
            <person name="Wariss H.M."/>
            <person name="Tao L."/>
            <person name="Zhang R."/>
            <person name="Yun Q."/>
            <person name="Hollingsworth P."/>
            <person name="Dao Z."/>
            <person name="Luo G."/>
            <person name="Guo H."/>
            <person name="Ma Y."/>
            <person name="Sun W."/>
        </authorList>
    </citation>
    <scope>NUCLEOTIDE SEQUENCE [LARGE SCALE GENOMIC DNA]</scope>
    <source>
        <strain evidence="2">cv. br00</strain>
    </source>
</reference>
<keyword evidence="2" id="KW-1185">Reference proteome</keyword>
<dbReference type="Proteomes" id="UP000326939">
    <property type="component" value="Chromosome 7"/>
</dbReference>